<dbReference type="Pfam" id="PF13354">
    <property type="entry name" value="Beta-lactamase2"/>
    <property type="match status" value="1"/>
</dbReference>
<feature type="domain" description="Beta-lactamase class A catalytic" evidence="1">
    <location>
        <begin position="77"/>
        <end position="189"/>
    </location>
</feature>
<dbReference type="GO" id="GO:0008800">
    <property type="term" value="F:beta-lactamase activity"/>
    <property type="evidence" value="ECO:0007669"/>
    <property type="project" value="InterPro"/>
</dbReference>
<dbReference type="EMBL" id="CP049742">
    <property type="protein sequence ID" value="QPC48227.1"/>
    <property type="molecule type" value="Genomic_DNA"/>
</dbReference>
<evidence type="ECO:0000259" key="1">
    <source>
        <dbReference type="Pfam" id="PF13354"/>
    </source>
</evidence>
<dbReference type="Proteomes" id="UP000593626">
    <property type="component" value="Chromosome"/>
</dbReference>
<evidence type="ECO:0000313" key="2">
    <source>
        <dbReference type="EMBL" id="QPC48227.1"/>
    </source>
</evidence>
<evidence type="ECO:0000313" key="3">
    <source>
        <dbReference type="Proteomes" id="UP000593626"/>
    </source>
</evidence>
<keyword evidence="3" id="KW-1185">Reference proteome</keyword>
<dbReference type="InterPro" id="IPR012338">
    <property type="entry name" value="Beta-lactam/transpept-like"/>
</dbReference>
<accession>A0A7S8CDY5</accession>
<protein>
    <submittedName>
        <fullName evidence="2">Serine hydrolase</fullName>
    </submittedName>
</protein>
<dbReference type="GO" id="GO:0030655">
    <property type="term" value="P:beta-lactam antibiotic catabolic process"/>
    <property type="evidence" value="ECO:0007669"/>
    <property type="project" value="InterPro"/>
</dbReference>
<proteinExistence type="predicted"/>
<dbReference type="SUPFAM" id="SSF56601">
    <property type="entry name" value="beta-lactamase/transpeptidase-like"/>
    <property type="match status" value="1"/>
</dbReference>
<sequence>MFNLKDKILKVIPDNIDIGFYLYDSYTKKSVSINGDIMFPIASITKFIIPAILLKEEFDICHEDVINCISKHSKKSYNTLISKCTVKEINTMLQDLSINIKVAKDNSDVIRNIGSPKSLVDFLKFIFDEENLNIEYRDLLFNSLCSQSDNDGFRFFEKGIWAHMTGGLEGVCNDLGILKLEDRKLYIVGLLITKDPSITWEVQEILLCRIGRIIKEIYAEVH</sequence>
<dbReference type="Gene3D" id="3.40.710.10">
    <property type="entry name" value="DD-peptidase/beta-lactamase superfamily"/>
    <property type="match status" value="1"/>
</dbReference>
<dbReference type="RefSeq" id="WP_239672914.1">
    <property type="nucleotide sequence ID" value="NZ_CP049742.1"/>
</dbReference>
<reference evidence="2 3" key="1">
    <citation type="submission" date="2019-07" db="EMBL/GenBank/DDBJ databases">
        <title>Genome sequence of 2 isolates from Red Sea Mangroves.</title>
        <authorList>
            <person name="Sefrji F."/>
            <person name="Michoud G."/>
            <person name="Merlino G."/>
            <person name="Daffonchio D."/>
        </authorList>
    </citation>
    <scope>NUCLEOTIDE SEQUENCE [LARGE SCALE GENOMIC DNA]</scope>
    <source>
        <strain evidence="2 3">R1DC41</strain>
    </source>
</reference>
<gene>
    <name evidence="2" type="ORF">G8O30_15530</name>
</gene>
<organism evidence="2 3">
    <name type="scientific">Mangrovibacillus cuniculi</name>
    <dbReference type="NCBI Taxonomy" id="2593652"/>
    <lineage>
        <taxon>Bacteria</taxon>
        <taxon>Bacillati</taxon>
        <taxon>Bacillota</taxon>
        <taxon>Bacilli</taxon>
        <taxon>Bacillales</taxon>
        <taxon>Bacillaceae</taxon>
        <taxon>Mangrovibacillus</taxon>
    </lineage>
</organism>
<dbReference type="KEGG" id="mcui:G8O30_15530"/>
<keyword evidence="2" id="KW-0378">Hydrolase</keyword>
<name>A0A7S8CDY5_9BACI</name>
<dbReference type="InterPro" id="IPR045155">
    <property type="entry name" value="Beta-lactam_cat"/>
</dbReference>
<dbReference type="AlphaFoldDB" id="A0A7S8CDY5"/>